<dbReference type="Gene3D" id="3.90.1150.10">
    <property type="entry name" value="Aspartate Aminotransferase, domain 1"/>
    <property type="match status" value="1"/>
</dbReference>
<dbReference type="InterPro" id="IPR001085">
    <property type="entry name" value="Ser_HO-MeTrfase"/>
</dbReference>
<dbReference type="UniPathway" id="UPA00193"/>
<dbReference type="GO" id="GO:0030170">
    <property type="term" value="F:pyridoxal phosphate binding"/>
    <property type="evidence" value="ECO:0007669"/>
    <property type="project" value="InterPro"/>
</dbReference>
<comment type="caution">
    <text evidence="10">The sequence shown here is derived from an EMBL/GenBank/DDBJ whole genome shotgun (WGS) entry which is preliminary data.</text>
</comment>
<feature type="domain" description="Serine hydroxymethyltransferase-like" evidence="9">
    <location>
        <begin position="37"/>
        <end position="434"/>
    </location>
</feature>
<keyword evidence="4 8" id="KW-0554">One-carbon metabolism</keyword>
<protein>
    <recommendedName>
        <fullName evidence="8">Serine hydroxymethyltransferase</fullName>
        <ecNumber evidence="8">2.1.2.1</ecNumber>
    </recommendedName>
</protein>
<organism evidence="10 11">
    <name type="scientific">Cafeteria roenbergensis</name>
    <name type="common">Marine flagellate</name>
    <dbReference type="NCBI Taxonomy" id="33653"/>
    <lineage>
        <taxon>Eukaryota</taxon>
        <taxon>Sar</taxon>
        <taxon>Stramenopiles</taxon>
        <taxon>Bigyra</taxon>
        <taxon>Opalozoa</taxon>
        <taxon>Bicosoecida</taxon>
        <taxon>Cafeteriaceae</taxon>
        <taxon>Cafeteria</taxon>
    </lineage>
</organism>
<dbReference type="GO" id="GO:0035999">
    <property type="term" value="P:tetrahydrofolate interconversion"/>
    <property type="evidence" value="ECO:0007669"/>
    <property type="project" value="UniProtKB-UniPathway"/>
</dbReference>
<comment type="catalytic activity">
    <reaction evidence="8">
        <text>(6R)-5,10-methylene-5,6,7,8-tetrahydrofolate + glycine + H2O = (6S)-5,6,7,8-tetrahydrofolate + L-serine</text>
        <dbReference type="Rhea" id="RHEA:15481"/>
        <dbReference type="ChEBI" id="CHEBI:15377"/>
        <dbReference type="ChEBI" id="CHEBI:15636"/>
        <dbReference type="ChEBI" id="CHEBI:33384"/>
        <dbReference type="ChEBI" id="CHEBI:57305"/>
        <dbReference type="ChEBI" id="CHEBI:57453"/>
        <dbReference type="EC" id="2.1.2.1"/>
    </reaction>
</comment>
<dbReference type="InterPro" id="IPR039429">
    <property type="entry name" value="SHMT-like_dom"/>
</dbReference>
<comment type="function">
    <text evidence="8">Interconversion of serine and glycine.</text>
</comment>
<dbReference type="PROSITE" id="PS00096">
    <property type="entry name" value="SHMT"/>
    <property type="match status" value="1"/>
</dbReference>
<evidence type="ECO:0000256" key="8">
    <source>
        <dbReference type="RuleBase" id="RU000585"/>
    </source>
</evidence>
<dbReference type="GO" id="GO:0005739">
    <property type="term" value="C:mitochondrion"/>
    <property type="evidence" value="ECO:0007669"/>
    <property type="project" value="TreeGrafter"/>
</dbReference>
<evidence type="ECO:0000256" key="6">
    <source>
        <dbReference type="ARBA" id="ARBA00022898"/>
    </source>
</evidence>
<name>A0A5A8C385_CAFRO</name>
<gene>
    <name evidence="10" type="ORF">FNF31_07600</name>
</gene>
<evidence type="ECO:0000313" key="11">
    <source>
        <dbReference type="Proteomes" id="UP000325113"/>
    </source>
</evidence>
<dbReference type="EC" id="2.1.2.1" evidence="8"/>
<dbReference type="InterPro" id="IPR049943">
    <property type="entry name" value="Ser_HO-MeTrfase-like"/>
</dbReference>
<evidence type="ECO:0000256" key="1">
    <source>
        <dbReference type="ARBA" id="ARBA00001933"/>
    </source>
</evidence>
<evidence type="ECO:0000256" key="2">
    <source>
        <dbReference type="ARBA" id="ARBA00004777"/>
    </source>
</evidence>
<dbReference type="CDD" id="cd00378">
    <property type="entry name" value="SHMT"/>
    <property type="match status" value="1"/>
</dbReference>
<dbReference type="InterPro" id="IPR015422">
    <property type="entry name" value="PyrdxlP-dep_Trfase_small"/>
</dbReference>
<dbReference type="NCBIfam" id="NF000586">
    <property type="entry name" value="PRK00011.1"/>
    <property type="match status" value="1"/>
</dbReference>
<evidence type="ECO:0000256" key="5">
    <source>
        <dbReference type="ARBA" id="ARBA00022679"/>
    </source>
</evidence>
<dbReference type="PIRSF" id="PIRSF000412">
    <property type="entry name" value="SHMT"/>
    <property type="match status" value="1"/>
</dbReference>
<comment type="similarity">
    <text evidence="3 8">Belongs to the SHMT family.</text>
</comment>
<evidence type="ECO:0000313" key="10">
    <source>
        <dbReference type="EMBL" id="KAA0147398.1"/>
    </source>
</evidence>
<evidence type="ECO:0000256" key="3">
    <source>
        <dbReference type="ARBA" id="ARBA00006376"/>
    </source>
</evidence>
<dbReference type="GO" id="GO:0004372">
    <property type="term" value="F:glycine hydroxymethyltransferase activity"/>
    <property type="evidence" value="ECO:0007669"/>
    <property type="project" value="UniProtKB-EC"/>
</dbReference>
<evidence type="ECO:0000256" key="4">
    <source>
        <dbReference type="ARBA" id="ARBA00022563"/>
    </source>
</evidence>
<dbReference type="PANTHER" id="PTHR11680:SF28">
    <property type="entry name" value="SERINE HYDROXYMETHYLTRANSFERASE, MITOCHONDRIAL"/>
    <property type="match status" value="1"/>
</dbReference>
<dbReference type="Gene3D" id="3.40.640.10">
    <property type="entry name" value="Type I PLP-dependent aspartate aminotransferase-like (Major domain)"/>
    <property type="match status" value="1"/>
</dbReference>
<dbReference type="Proteomes" id="UP000325113">
    <property type="component" value="Unassembled WGS sequence"/>
</dbReference>
<reference evidence="10 11" key="1">
    <citation type="submission" date="2019-07" db="EMBL/GenBank/DDBJ databases">
        <title>Genomes of Cafeteria roenbergensis.</title>
        <authorList>
            <person name="Fischer M.G."/>
            <person name="Hackl T."/>
            <person name="Roman M."/>
        </authorList>
    </citation>
    <scope>NUCLEOTIDE SEQUENCE [LARGE SCALE GENOMIC DNA]</scope>
    <source>
        <strain evidence="10 11">Cflag</strain>
    </source>
</reference>
<dbReference type="InterPro" id="IPR019798">
    <property type="entry name" value="Ser_HO-MeTrfase_PLP_BS"/>
</dbReference>
<keyword evidence="6 7" id="KW-0663">Pyridoxal phosphate</keyword>
<dbReference type="AlphaFoldDB" id="A0A5A8C385"/>
<dbReference type="HAMAP" id="MF_00051">
    <property type="entry name" value="SHMT"/>
    <property type="match status" value="1"/>
</dbReference>
<dbReference type="SUPFAM" id="SSF53383">
    <property type="entry name" value="PLP-dependent transferases"/>
    <property type="match status" value="1"/>
</dbReference>
<keyword evidence="5 8" id="KW-0808">Transferase</keyword>
<dbReference type="FunFam" id="3.40.640.10:FF:000097">
    <property type="entry name" value="Serine hydroxymethyltransferase"/>
    <property type="match status" value="1"/>
</dbReference>
<comment type="pathway">
    <text evidence="2 8">One-carbon metabolism; tetrahydrofolate interconversion.</text>
</comment>
<feature type="modified residue" description="N6-(pyridoxal phosphate)lysine" evidence="7">
    <location>
        <position position="268"/>
    </location>
</feature>
<accession>A0A5A8C385</accession>
<sequence>MLAAATRTVARAGSLASAGVRAASSQATWVPSLNDSLENTDPELFDIIEHEKDRQRSSLVLIASENFTSRAVFDALGSVMSNKYSEGYPGQRYYGGNEWIDQAETLCQRRALDAFDLDPERWGVNVQSLSGSPANFAVYTALLKPHDRIMALDLPHGGHLSHGYQTAKKKISAVSIYFETFPYRLDEATGRIDYDAIDRNAELYRPKLLVAGASAYSRLIDYDRMRATADKHDAYLVADMAHVSGLVAAGQIPSPFEQCDVVTTTTHKSLRGPRGAMIFYRKGVRSVSKKGKETMYDLEGPINFSVFPGLQGGPHNHTISALATALKQVKDPSFVDYQRKVMENSAALAKSLTDAAFDLVSGGTDNHLVLVDLRAKGIDGARAERVLELAGIITNKNTVPGDVSALVPGGIRMGTPALTSRGLVEADFDAVTGFFSRAIEITQSVNEKLKADGKKKVADFNAELLANPPAELEALAKDVKDFARTFPSIGFDESAMKYRA</sequence>
<dbReference type="EMBL" id="VLTM01000165">
    <property type="protein sequence ID" value="KAA0147398.1"/>
    <property type="molecule type" value="Genomic_DNA"/>
</dbReference>
<dbReference type="PANTHER" id="PTHR11680">
    <property type="entry name" value="SERINE HYDROXYMETHYLTRANSFERASE"/>
    <property type="match status" value="1"/>
</dbReference>
<evidence type="ECO:0000259" key="9">
    <source>
        <dbReference type="Pfam" id="PF00464"/>
    </source>
</evidence>
<evidence type="ECO:0000256" key="7">
    <source>
        <dbReference type="PIRSR" id="PIRSR000412-50"/>
    </source>
</evidence>
<proteinExistence type="inferred from homology"/>
<dbReference type="InterPro" id="IPR015424">
    <property type="entry name" value="PyrdxlP-dep_Trfase"/>
</dbReference>
<dbReference type="GO" id="GO:0019264">
    <property type="term" value="P:glycine biosynthetic process from serine"/>
    <property type="evidence" value="ECO:0007669"/>
    <property type="project" value="InterPro"/>
</dbReference>
<dbReference type="InterPro" id="IPR015421">
    <property type="entry name" value="PyrdxlP-dep_Trfase_major"/>
</dbReference>
<comment type="cofactor">
    <cofactor evidence="1 7 8">
        <name>pyridoxal 5'-phosphate</name>
        <dbReference type="ChEBI" id="CHEBI:597326"/>
    </cofactor>
</comment>
<dbReference type="Pfam" id="PF00464">
    <property type="entry name" value="SHMT"/>
    <property type="match status" value="1"/>
</dbReference>